<sequence length="454" mass="47823">MKIGFYSAVRSAGLLFLAVSLVCSQAQAAPAPIGDSVWYYEIGGAQPLTPAPNPLVNTVTIGGSGQLGLNYSCGKFDPVLGITNTLNNIKSGVDRMMNQMVAAATSAIAALPALILQRANPGLYDMFQNALLKAEMTVNLATKSCEQMETEIAQGKNPFDEWLVLSKGNDWKVQMGAGGMDVVTARDNVETNAGNNGLPWLGGGNAGGAAQPPIRIIGDTARAGFNIIMNRQPHAAGAVPAAPGTPPITQIWNSPAAASAWIVRVTGDRIVRTCEGCAREATPGVGLAPEHHVTHIDITTDLQNLVSGTTPLTLSNLDQVSGPGVAITRQVIDSIRKLPAAEQGLIIDRLAGDVALVQVMEKALYARRLLTTGRREPNIAAGPEDAQREIDQSLAALDTEIENLLFETRVRKEVIGKTVLALLKRESARRAASGTTGNTRTTPAKMFEGGAPEP</sequence>
<evidence type="ECO:0000313" key="3">
    <source>
        <dbReference type="EMBL" id="RDH88084.1"/>
    </source>
</evidence>
<proteinExistence type="predicted"/>
<feature type="region of interest" description="Disordered" evidence="1">
    <location>
        <begin position="430"/>
        <end position="454"/>
    </location>
</feature>
<accession>A0A370DSM2</accession>
<reference evidence="3 4" key="1">
    <citation type="journal article" date="2018" name="ISME J.">
        <title>Endosymbiont genomes yield clues of tubeworm success.</title>
        <authorList>
            <person name="Li Y."/>
            <person name="Liles M.R."/>
            <person name="Halanych K.M."/>
        </authorList>
    </citation>
    <scope>NUCLEOTIDE SEQUENCE [LARGE SCALE GENOMIC DNA]</scope>
    <source>
        <strain evidence="3">A1422</strain>
    </source>
</reference>
<name>A0A370DSM2_9GAMM</name>
<feature type="compositionally biased region" description="Polar residues" evidence="1">
    <location>
        <begin position="433"/>
        <end position="442"/>
    </location>
</feature>
<dbReference type="NCBIfam" id="TIGR03755">
    <property type="entry name" value="conj_TIGR03755"/>
    <property type="match status" value="1"/>
</dbReference>
<evidence type="ECO:0000256" key="2">
    <source>
        <dbReference type="SAM" id="SignalP"/>
    </source>
</evidence>
<dbReference type="EMBL" id="QFXD01000259">
    <property type="protein sequence ID" value="RDH88084.1"/>
    <property type="molecule type" value="Genomic_DNA"/>
</dbReference>
<comment type="caution">
    <text evidence="3">The sequence shown here is derived from an EMBL/GenBank/DDBJ whole genome shotgun (WGS) entry which is preliminary data.</text>
</comment>
<dbReference type="Proteomes" id="UP000255508">
    <property type="component" value="Unassembled WGS sequence"/>
</dbReference>
<dbReference type="InterPro" id="IPR021204">
    <property type="entry name" value="Integr_conj_element_PFL4711"/>
</dbReference>
<dbReference type="AlphaFoldDB" id="A0A370DSM2"/>
<evidence type="ECO:0000256" key="1">
    <source>
        <dbReference type="SAM" id="MobiDB-lite"/>
    </source>
</evidence>
<keyword evidence="2" id="KW-0732">Signal</keyword>
<organism evidence="3 4">
    <name type="scientific">endosymbiont of Lamellibrachia luymesi</name>
    <dbReference type="NCBI Taxonomy" id="2200907"/>
    <lineage>
        <taxon>Bacteria</taxon>
        <taxon>Pseudomonadati</taxon>
        <taxon>Pseudomonadota</taxon>
        <taxon>Gammaproteobacteria</taxon>
        <taxon>sulfur-oxidizing symbionts</taxon>
    </lineage>
</organism>
<feature type="chain" id="PRO_5016934653" evidence="2">
    <location>
        <begin position="29"/>
        <end position="454"/>
    </location>
</feature>
<protein>
    <submittedName>
        <fullName evidence="3">Integrating conjugative element protein</fullName>
    </submittedName>
</protein>
<feature type="signal peptide" evidence="2">
    <location>
        <begin position="1"/>
        <end position="28"/>
    </location>
</feature>
<gene>
    <name evidence="3" type="ORF">DIZ79_15035</name>
</gene>
<evidence type="ECO:0000313" key="4">
    <source>
        <dbReference type="Proteomes" id="UP000255508"/>
    </source>
</evidence>